<evidence type="ECO:0000256" key="1">
    <source>
        <dbReference type="SAM" id="MobiDB-lite"/>
    </source>
</evidence>
<sequence length="328" mass="37040">MDPPPDLSPDIKSVIFNKLDQELNCVILNASLHGLYTGTIVVTLWTIFSSPKRLKSTFLCTTIIMLYVLSTISFTTNWVSGHHAFIEYSDNYFQVFAVLQGFGPWWRVNYLVDGVMGGVSTLLVDIVIVWRCWTLWDHQWRVVLIPMICTIAGTVMKTMQIFSLFHNFTHDISKTVHLVADVNWSLIYILLTLTTTLMCTILITYRILRNTPRMTASRNIVEMLIESSAMYSLSLIIYLALVSKNSQSGYYADMIAAYVKVIAPTLLVGRVSAHANVRSRRQQMVAMLENHPPLVGCFREECTENSHACNDPNDGHQTVSGMSGEETV</sequence>
<feature type="transmembrane region" description="Helical" evidence="2">
    <location>
        <begin position="220"/>
        <end position="243"/>
    </location>
</feature>
<feature type="transmembrane region" description="Helical" evidence="2">
    <location>
        <begin position="26"/>
        <end position="46"/>
    </location>
</feature>
<dbReference type="Proteomes" id="UP001175211">
    <property type="component" value="Unassembled WGS sequence"/>
</dbReference>
<reference evidence="3" key="1">
    <citation type="submission" date="2023-06" db="EMBL/GenBank/DDBJ databases">
        <authorList>
            <consortium name="Lawrence Berkeley National Laboratory"/>
            <person name="Ahrendt S."/>
            <person name="Sahu N."/>
            <person name="Indic B."/>
            <person name="Wong-Bajracharya J."/>
            <person name="Merenyi Z."/>
            <person name="Ke H.-M."/>
            <person name="Monk M."/>
            <person name="Kocsube S."/>
            <person name="Drula E."/>
            <person name="Lipzen A."/>
            <person name="Balint B."/>
            <person name="Henrissat B."/>
            <person name="Andreopoulos B."/>
            <person name="Martin F.M."/>
            <person name="Harder C.B."/>
            <person name="Rigling D."/>
            <person name="Ford K.L."/>
            <person name="Foster G.D."/>
            <person name="Pangilinan J."/>
            <person name="Papanicolaou A."/>
            <person name="Barry K."/>
            <person name="LaButti K."/>
            <person name="Viragh M."/>
            <person name="Koriabine M."/>
            <person name="Yan M."/>
            <person name="Riley R."/>
            <person name="Champramary S."/>
            <person name="Plett K.L."/>
            <person name="Tsai I.J."/>
            <person name="Slot J."/>
            <person name="Sipos G."/>
            <person name="Plett J."/>
            <person name="Nagy L.G."/>
            <person name="Grigoriev I.V."/>
        </authorList>
    </citation>
    <scope>NUCLEOTIDE SEQUENCE</scope>
    <source>
        <strain evidence="3">CCBAS 213</strain>
    </source>
</reference>
<evidence type="ECO:0000256" key="2">
    <source>
        <dbReference type="SAM" id="Phobius"/>
    </source>
</evidence>
<gene>
    <name evidence="3" type="ORF">EV420DRAFT_1673477</name>
</gene>
<feature type="region of interest" description="Disordered" evidence="1">
    <location>
        <begin position="307"/>
        <end position="328"/>
    </location>
</feature>
<comment type="caution">
    <text evidence="3">The sequence shown here is derived from an EMBL/GenBank/DDBJ whole genome shotgun (WGS) entry which is preliminary data.</text>
</comment>
<feature type="transmembrane region" description="Helical" evidence="2">
    <location>
        <begin position="255"/>
        <end position="273"/>
    </location>
</feature>
<feature type="transmembrane region" description="Helical" evidence="2">
    <location>
        <begin position="185"/>
        <end position="208"/>
    </location>
</feature>
<evidence type="ECO:0000313" key="3">
    <source>
        <dbReference type="EMBL" id="KAK0460271.1"/>
    </source>
</evidence>
<keyword evidence="4" id="KW-1185">Reference proteome</keyword>
<keyword evidence="2" id="KW-0472">Membrane</keyword>
<keyword evidence="2" id="KW-0812">Transmembrane</keyword>
<feature type="transmembrane region" description="Helical" evidence="2">
    <location>
        <begin position="142"/>
        <end position="165"/>
    </location>
</feature>
<accession>A0AA39KHV0</accession>
<protein>
    <submittedName>
        <fullName evidence="3">Uncharacterized protein</fullName>
    </submittedName>
</protein>
<name>A0AA39KHV0_ARMTA</name>
<dbReference type="AlphaFoldDB" id="A0AA39KHV0"/>
<dbReference type="GeneID" id="85362663"/>
<evidence type="ECO:0000313" key="4">
    <source>
        <dbReference type="Proteomes" id="UP001175211"/>
    </source>
</evidence>
<organism evidence="3 4">
    <name type="scientific">Armillaria tabescens</name>
    <name type="common">Ringless honey mushroom</name>
    <name type="synonym">Agaricus tabescens</name>
    <dbReference type="NCBI Taxonomy" id="1929756"/>
    <lineage>
        <taxon>Eukaryota</taxon>
        <taxon>Fungi</taxon>
        <taxon>Dikarya</taxon>
        <taxon>Basidiomycota</taxon>
        <taxon>Agaricomycotina</taxon>
        <taxon>Agaricomycetes</taxon>
        <taxon>Agaricomycetidae</taxon>
        <taxon>Agaricales</taxon>
        <taxon>Marasmiineae</taxon>
        <taxon>Physalacriaceae</taxon>
        <taxon>Desarmillaria</taxon>
    </lineage>
</organism>
<dbReference type="EMBL" id="JAUEPS010000013">
    <property type="protein sequence ID" value="KAK0460271.1"/>
    <property type="molecule type" value="Genomic_DNA"/>
</dbReference>
<feature type="transmembrane region" description="Helical" evidence="2">
    <location>
        <begin position="110"/>
        <end position="130"/>
    </location>
</feature>
<dbReference type="RefSeq" id="XP_060332397.1">
    <property type="nucleotide sequence ID" value="XM_060479115.1"/>
</dbReference>
<proteinExistence type="predicted"/>
<keyword evidence="2" id="KW-1133">Transmembrane helix</keyword>
<feature type="transmembrane region" description="Helical" evidence="2">
    <location>
        <begin position="58"/>
        <end position="79"/>
    </location>
</feature>